<keyword evidence="2" id="KW-0936">Ethylene signaling pathway</keyword>
<dbReference type="PRINTS" id="PR00367">
    <property type="entry name" value="ETHRSPELEMNT"/>
</dbReference>
<dbReference type="SUPFAM" id="SSF54171">
    <property type="entry name" value="DNA-binding domain"/>
    <property type="match status" value="1"/>
</dbReference>
<comment type="subcellular location">
    <subcellularLocation>
        <location evidence="1">Nucleus</location>
    </subcellularLocation>
</comment>
<dbReference type="SMART" id="SM00380">
    <property type="entry name" value="AP2"/>
    <property type="match status" value="1"/>
</dbReference>
<dbReference type="AlphaFoldDB" id="A0AAV9AQ25"/>
<accession>A0AAV9AQ25</accession>
<feature type="compositionally biased region" description="Low complexity" evidence="9">
    <location>
        <begin position="218"/>
        <end position="229"/>
    </location>
</feature>
<dbReference type="CDD" id="cd00018">
    <property type="entry name" value="AP2"/>
    <property type="match status" value="1"/>
</dbReference>
<dbReference type="GO" id="GO:0009873">
    <property type="term" value="P:ethylene-activated signaling pathway"/>
    <property type="evidence" value="ECO:0007669"/>
    <property type="project" value="UniProtKB-KW"/>
</dbReference>
<keyword evidence="5" id="KW-0010">Activator</keyword>
<evidence type="ECO:0000256" key="6">
    <source>
        <dbReference type="ARBA" id="ARBA00023163"/>
    </source>
</evidence>
<feature type="compositionally biased region" description="Basic and acidic residues" evidence="9">
    <location>
        <begin position="287"/>
        <end position="298"/>
    </location>
</feature>
<evidence type="ECO:0000256" key="5">
    <source>
        <dbReference type="ARBA" id="ARBA00023159"/>
    </source>
</evidence>
<keyword evidence="6" id="KW-0804">Transcription</keyword>
<keyword evidence="12" id="KW-1185">Reference proteome</keyword>
<dbReference type="InterPro" id="IPR036955">
    <property type="entry name" value="AP2/ERF_dom_sf"/>
</dbReference>
<protein>
    <submittedName>
        <fullName evidence="11">Ethylene-responsive transcription factor ERF053</fullName>
    </submittedName>
</protein>
<comment type="similarity">
    <text evidence="8">Belongs to the AP2/ERF transcription factor family. ERF subfamily.</text>
</comment>
<evidence type="ECO:0000256" key="1">
    <source>
        <dbReference type="ARBA" id="ARBA00004123"/>
    </source>
</evidence>
<dbReference type="PROSITE" id="PS51032">
    <property type="entry name" value="AP2_ERF"/>
    <property type="match status" value="1"/>
</dbReference>
<comment type="caution">
    <text evidence="11">The sequence shown here is derived from an EMBL/GenBank/DDBJ whole genome shotgun (WGS) entry which is preliminary data.</text>
</comment>
<dbReference type="Proteomes" id="UP001179952">
    <property type="component" value="Unassembled WGS sequence"/>
</dbReference>
<evidence type="ECO:0000313" key="12">
    <source>
        <dbReference type="Proteomes" id="UP001179952"/>
    </source>
</evidence>
<dbReference type="EMBL" id="JAUJYN010000007">
    <property type="protein sequence ID" value="KAK1266289.1"/>
    <property type="molecule type" value="Genomic_DNA"/>
</dbReference>
<proteinExistence type="inferred from homology"/>
<dbReference type="GO" id="GO:0000976">
    <property type="term" value="F:transcription cis-regulatory region binding"/>
    <property type="evidence" value="ECO:0007669"/>
    <property type="project" value="UniProtKB-ARBA"/>
</dbReference>
<evidence type="ECO:0000256" key="9">
    <source>
        <dbReference type="SAM" id="MobiDB-lite"/>
    </source>
</evidence>
<dbReference type="PANTHER" id="PTHR31657:SF19">
    <property type="entry name" value="ETHYLENE-RESPONSIVE TRANSCRIPTION FACTOR ERF053"/>
    <property type="match status" value="1"/>
</dbReference>
<evidence type="ECO:0000256" key="7">
    <source>
        <dbReference type="ARBA" id="ARBA00023242"/>
    </source>
</evidence>
<evidence type="ECO:0000259" key="10">
    <source>
        <dbReference type="PROSITE" id="PS51032"/>
    </source>
</evidence>
<evidence type="ECO:0000256" key="8">
    <source>
        <dbReference type="ARBA" id="ARBA00024343"/>
    </source>
</evidence>
<feature type="domain" description="AP2/ERF" evidence="10">
    <location>
        <begin position="129"/>
        <end position="186"/>
    </location>
</feature>
<feature type="region of interest" description="Disordered" evidence="9">
    <location>
        <begin position="287"/>
        <end position="326"/>
    </location>
</feature>
<feature type="region of interest" description="Disordered" evidence="9">
    <location>
        <begin position="1"/>
        <end position="69"/>
    </location>
</feature>
<keyword evidence="7" id="KW-0539">Nucleus</keyword>
<evidence type="ECO:0000256" key="2">
    <source>
        <dbReference type="ARBA" id="ARBA00022745"/>
    </source>
</evidence>
<dbReference type="FunFam" id="3.30.730.10:FF:000001">
    <property type="entry name" value="Ethylene-responsive transcription factor 2"/>
    <property type="match status" value="1"/>
</dbReference>
<organism evidence="11 12">
    <name type="scientific">Acorus gramineus</name>
    <name type="common">Dwarf sweet flag</name>
    <dbReference type="NCBI Taxonomy" id="55184"/>
    <lineage>
        <taxon>Eukaryota</taxon>
        <taxon>Viridiplantae</taxon>
        <taxon>Streptophyta</taxon>
        <taxon>Embryophyta</taxon>
        <taxon>Tracheophyta</taxon>
        <taxon>Spermatophyta</taxon>
        <taxon>Magnoliopsida</taxon>
        <taxon>Liliopsida</taxon>
        <taxon>Acoraceae</taxon>
        <taxon>Acorus</taxon>
    </lineage>
</organism>
<reference evidence="11" key="1">
    <citation type="journal article" date="2023" name="Nat. Commun.">
        <title>Diploid and tetraploid genomes of Acorus and the evolution of monocots.</title>
        <authorList>
            <person name="Ma L."/>
            <person name="Liu K.W."/>
            <person name="Li Z."/>
            <person name="Hsiao Y.Y."/>
            <person name="Qi Y."/>
            <person name="Fu T."/>
            <person name="Tang G.D."/>
            <person name="Zhang D."/>
            <person name="Sun W.H."/>
            <person name="Liu D.K."/>
            <person name="Li Y."/>
            <person name="Chen G.Z."/>
            <person name="Liu X.D."/>
            <person name="Liao X.Y."/>
            <person name="Jiang Y.T."/>
            <person name="Yu X."/>
            <person name="Hao Y."/>
            <person name="Huang J."/>
            <person name="Zhao X.W."/>
            <person name="Ke S."/>
            <person name="Chen Y.Y."/>
            <person name="Wu W.L."/>
            <person name="Hsu J.L."/>
            <person name="Lin Y.F."/>
            <person name="Huang M.D."/>
            <person name="Li C.Y."/>
            <person name="Huang L."/>
            <person name="Wang Z.W."/>
            <person name="Zhao X."/>
            <person name="Zhong W.Y."/>
            <person name="Peng D.H."/>
            <person name="Ahmad S."/>
            <person name="Lan S."/>
            <person name="Zhang J.S."/>
            <person name="Tsai W.C."/>
            <person name="Van de Peer Y."/>
            <person name="Liu Z.J."/>
        </authorList>
    </citation>
    <scope>NUCLEOTIDE SEQUENCE</scope>
    <source>
        <strain evidence="11">SCP</strain>
    </source>
</reference>
<feature type="compositionally biased region" description="Low complexity" evidence="9">
    <location>
        <begin position="300"/>
        <end position="320"/>
    </location>
</feature>
<dbReference type="InterPro" id="IPR016177">
    <property type="entry name" value="DNA-bd_dom_sf"/>
</dbReference>
<feature type="compositionally biased region" description="Polar residues" evidence="9">
    <location>
        <begin position="197"/>
        <end position="209"/>
    </location>
</feature>
<dbReference type="GO" id="GO:0003700">
    <property type="term" value="F:DNA-binding transcription factor activity"/>
    <property type="evidence" value="ECO:0007669"/>
    <property type="project" value="InterPro"/>
</dbReference>
<reference evidence="11" key="2">
    <citation type="submission" date="2023-06" db="EMBL/GenBank/DDBJ databases">
        <authorList>
            <person name="Ma L."/>
            <person name="Liu K.-W."/>
            <person name="Li Z."/>
            <person name="Hsiao Y.-Y."/>
            <person name="Qi Y."/>
            <person name="Fu T."/>
            <person name="Tang G."/>
            <person name="Zhang D."/>
            <person name="Sun W.-H."/>
            <person name="Liu D.-K."/>
            <person name="Li Y."/>
            <person name="Chen G.-Z."/>
            <person name="Liu X.-D."/>
            <person name="Liao X.-Y."/>
            <person name="Jiang Y.-T."/>
            <person name="Yu X."/>
            <person name="Hao Y."/>
            <person name="Huang J."/>
            <person name="Zhao X.-W."/>
            <person name="Ke S."/>
            <person name="Chen Y.-Y."/>
            <person name="Wu W.-L."/>
            <person name="Hsu J.-L."/>
            <person name="Lin Y.-F."/>
            <person name="Huang M.-D."/>
            <person name="Li C.-Y."/>
            <person name="Huang L."/>
            <person name="Wang Z.-W."/>
            <person name="Zhao X."/>
            <person name="Zhong W.-Y."/>
            <person name="Peng D.-H."/>
            <person name="Ahmad S."/>
            <person name="Lan S."/>
            <person name="Zhang J.-S."/>
            <person name="Tsai W.-C."/>
            <person name="Van De Peer Y."/>
            <person name="Liu Z.-J."/>
        </authorList>
    </citation>
    <scope>NUCLEOTIDE SEQUENCE</scope>
    <source>
        <strain evidence="11">SCP</strain>
        <tissue evidence="11">Leaves</tissue>
    </source>
</reference>
<dbReference type="GO" id="GO:0005634">
    <property type="term" value="C:nucleus"/>
    <property type="evidence" value="ECO:0007669"/>
    <property type="project" value="UniProtKB-SubCell"/>
</dbReference>
<feature type="compositionally biased region" description="Low complexity" evidence="9">
    <location>
        <begin position="42"/>
        <end position="69"/>
    </location>
</feature>
<keyword evidence="3" id="KW-0805">Transcription regulation</keyword>
<name>A0AAV9AQ25_ACOGR</name>
<evidence type="ECO:0000313" key="11">
    <source>
        <dbReference type="EMBL" id="KAK1266289.1"/>
    </source>
</evidence>
<feature type="region of interest" description="Disordered" evidence="9">
    <location>
        <begin position="197"/>
        <end position="243"/>
    </location>
</feature>
<gene>
    <name evidence="11" type="ORF">QJS04_geneDACA000523</name>
</gene>
<dbReference type="Gene3D" id="3.30.730.10">
    <property type="entry name" value="AP2/ERF domain"/>
    <property type="match status" value="1"/>
</dbReference>
<evidence type="ECO:0000256" key="4">
    <source>
        <dbReference type="ARBA" id="ARBA00023125"/>
    </source>
</evidence>
<dbReference type="PANTHER" id="PTHR31657">
    <property type="entry name" value="ETHYLENE-RESPONSIVE TRANSCRIPTION FACTOR ERF061"/>
    <property type="match status" value="1"/>
</dbReference>
<dbReference type="InterPro" id="IPR001471">
    <property type="entry name" value="AP2/ERF_dom"/>
</dbReference>
<keyword evidence="4" id="KW-0238">DNA-binding</keyword>
<evidence type="ECO:0000256" key="3">
    <source>
        <dbReference type="ARBA" id="ARBA00023015"/>
    </source>
</evidence>
<dbReference type="Pfam" id="PF00847">
    <property type="entry name" value="AP2"/>
    <property type="match status" value="1"/>
</dbReference>
<dbReference type="InterPro" id="IPR051758">
    <property type="entry name" value="ERF/AP2-like"/>
</dbReference>
<sequence length="326" mass="35783">MDTPSSSSSGCGGSQRLKHKGKDPSPRPLKKIRSPDHHHPQITSMTTTTLTNPTLPIPNSGFYHQPQQQQQQMISFAQAPMYYNHQDPFVRYWTDAMNLSPRGQLAMMNRFGAVAAAGGGFRPTGPTKLYRGVRQRHWGKWVAEIRLPRNRTRLWLGTFDTAEDAALAYDREAFRLRGENARLNFPELFLGKSSEANKNVDASSSSPSAQLEEPSSVEIAGEEAQQAQQPAPPPMTAAEGGLGSSELVWGGMEEAWFNAWGPGSSVWDDFDGANSILQSELEAERLANSDDDQHRQRMEAAAPVSSACASSTSPSSSTAPLFMWMD</sequence>